<reference evidence="3 4" key="1">
    <citation type="submission" date="2019-07" db="EMBL/GenBank/DDBJ databases">
        <title>Whole genome shotgun sequence of Novosphingobium sediminis NBRC 106119.</title>
        <authorList>
            <person name="Hosoyama A."/>
            <person name="Uohara A."/>
            <person name="Ohji S."/>
            <person name="Ichikawa N."/>
        </authorList>
    </citation>
    <scope>NUCLEOTIDE SEQUENCE [LARGE SCALE GENOMIC DNA]</scope>
    <source>
        <strain evidence="3 4">NBRC 106119</strain>
    </source>
</reference>
<proteinExistence type="predicted"/>
<dbReference type="Pfam" id="PF04542">
    <property type="entry name" value="Sigma70_r2"/>
    <property type="match status" value="1"/>
</dbReference>
<gene>
    <name evidence="3" type="ORF">NSE01_16410</name>
</gene>
<dbReference type="Proteomes" id="UP000321464">
    <property type="component" value="Unassembled WGS sequence"/>
</dbReference>
<evidence type="ECO:0000259" key="1">
    <source>
        <dbReference type="Pfam" id="PF04542"/>
    </source>
</evidence>
<dbReference type="PANTHER" id="PTHR47756:SF2">
    <property type="entry name" value="BLL6612 PROTEIN"/>
    <property type="match status" value="1"/>
</dbReference>
<evidence type="ECO:0000259" key="2">
    <source>
        <dbReference type="Pfam" id="PF20239"/>
    </source>
</evidence>
<dbReference type="InterPro" id="IPR046531">
    <property type="entry name" value="DUF6596"/>
</dbReference>
<dbReference type="InterPro" id="IPR013325">
    <property type="entry name" value="RNA_pol_sigma_r2"/>
</dbReference>
<evidence type="ECO:0000313" key="4">
    <source>
        <dbReference type="Proteomes" id="UP000321464"/>
    </source>
</evidence>
<dbReference type="PANTHER" id="PTHR47756">
    <property type="entry name" value="BLL6612 PROTEIN-RELATED"/>
    <property type="match status" value="1"/>
</dbReference>
<name>A0A512AJD2_9SPHN</name>
<dbReference type="SUPFAM" id="SSF88659">
    <property type="entry name" value="Sigma3 and sigma4 domains of RNA polymerase sigma factors"/>
    <property type="match status" value="1"/>
</dbReference>
<keyword evidence="3" id="KW-0240">DNA-directed RNA polymerase</keyword>
<organism evidence="3 4">
    <name type="scientific">Novosphingobium sediminis</name>
    <dbReference type="NCBI Taxonomy" id="707214"/>
    <lineage>
        <taxon>Bacteria</taxon>
        <taxon>Pseudomonadati</taxon>
        <taxon>Pseudomonadota</taxon>
        <taxon>Alphaproteobacteria</taxon>
        <taxon>Sphingomonadales</taxon>
        <taxon>Sphingomonadaceae</taxon>
        <taxon>Novosphingobium</taxon>
    </lineage>
</organism>
<dbReference type="InterPro" id="IPR007627">
    <property type="entry name" value="RNA_pol_sigma70_r2"/>
</dbReference>
<dbReference type="GO" id="GO:0003700">
    <property type="term" value="F:DNA-binding transcription factor activity"/>
    <property type="evidence" value="ECO:0007669"/>
    <property type="project" value="InterPro"/>
</dbReference>
<dbReference type="GO" id="GO:0006352">
    <property type="term" value="P:DNA-templated transcription initiation"/>
    <property type="evidence" value="ECO:0007669"/>
    <property type="project" value="InterPro"/>
</dbReference>
<feature type="domain" description="DUF6596" evidence="2">
    <location>
        <begin position="183"/>
        <end position="284"/>
    </location>
</feature>
<dbReference type="EMBL" id="BJYR01000011">
    <property type="protein sequence ID" value="GEN99808.1"/>
    <property type="molecule type" value="Genomic_DNA"/>
</dbReference>
<dbReference type="SUPFAM" id="SSF88946">
    <property type="entry name" value="Sigma2 domain of RNA polymerase sigma factors"/>
    <property type="match status" value="1"/>
</dbReference>
<sequence>MDAARRPSAALVAERAARASYGRLLALVSVRTRDIAAAEDALAEAFAAALAQWGDQGVPANPEGWLLTVARRAAGHQWARAETASRAADVLALLTEEREDFAASPFGDERLALLFVCAHPAIDPDAQAPLMLQTVLGLDASRIAAAFLVSGATMGQRLVRAKRKIRDAGIAFAVPDREDAPKRLDGVLSAIYAAYSTAWDDTLGADSRRAGLRGEALFLARLIAELMPDQPEALGLLSLICYCEARQPARRTADGSFVPLHAQDPQLWSRDMVLEAETALRRAATFAAPGRFQTEAAIQSLHAHQRMTGERFTAPLARLYDVLAGFAPTTGVMVARAVAHAENGAWDAALGQLRAMDGTAGYQPWWAALARVSWLAGDTEGAASAAATAAGLSADPAIRAFLLSGGYRFAAVGPEYNG</sequence>
<accession>A0A512AJD2</accession>
<dbReference type="GO" id="GO:0000428">
    <property type="term" value="C:DNA-directed RNA polymerase complex"/>
    <property type="evidence" value="ECO:0007669"/>
    <property type="project" value="UniProtKB-KW"/>
</dbReference>
<comment type="caution">
    <text evidence="3">The sequence shown here is derived from an EMBL/GenBank/DDBJ whole genome shotgun (WGS) entry which is preliminary data.</text>
</comment>
<dbReference type="AlphaFoldDB" id="A0A512AJD2"/>
<keyword evidence="3" id="KW-0804">Transcription</keyword>
<feature type="domain" description="RNA polymerase sigma-70 region 2" evidence="1">
    <location>
        <begin position="21"/>
        <end position="81"/>
    </location>
</feature>
<dbReference type="OrthoDB" id="9780299at2"/>
<dbReference type="RefSeq" id="WP_147159145.1">
    <property type="nucleotide sequence ID" value="NZ_BJYR01000011.1"/>
</dbReference>
<dbReference type="Gene3D" id="1.10.1740.10">
    <property type="match status" value="1"/>
</dbReference>
<evidence type="ECO:0000313" key="3">
    <source>
        <dbReference type="EMBL" id="GEN99808.1"/>
    </source>
</evidence>
<protein>
    <submittedName>
        <fullName evidence="3">DNA-directed RNA polymerase sigma-70 factor</fullName>
    </submittedName>
</protein>
<dbReference type="InterPro" id="IPR013324">
    <property type="entry name" value="RNA_pol_sigma_r3/r4-like"/>
</dbReference>
<dbReference type="Pfam" id="PF20239">
    <property type="entry name" value="DUF6596"/>
    <property type="match status" value="1"/>
</dbReference>
<keyword evidence="4" id="KW-1185">Reference proteome</keyword>